<feature type="compositionally biased region" description="Low complexity" evidence="1">
    <location>
        <begin position="465"/>
        <end position="483"/>
    </location>
</feature>
<dbReference type="RefSeq" id="WP_191175676.1">
    <property type="nucleotide sequence ID" value="NZ_JACWMW010000002.1"/>
</dbReference>
<keyword evidence="2" id="KW-1133">Transmembrane helix</keyword>
<evidence type="ECO:0000313" key="4">
    <source>
        <dbReference type="EMBL" id="MBD1385822.1"/>
    </source>
</evidence>
<keyword evidence="2" id="KW-0472">Membrane</keyword>
<evidence type="ECO:0000259" key="3">
    <source>
        <dbReference type="Pfam" id="PF04536"/>
    </source>
</evidence>
<gene>
    <name evidence="4" type="ORF">IDJ75_11075</name>
</gene>
<proteinExistence type="predicted"/>
<dbReference type="Pfam" id="PF04536">
    <property type="entry name" value="TPM_phosphatase"/>
    <property type="match status" value="1"/>
</dbReference>
<accession>A0ABR7X5G8</accession>
<dbReference type="Proteomes" id="UP000618754">
    <property type="component" value="Unassembled WGS sequence"/>
</dbReference>
<keyword evidence="2" id="KW-0812">Transmembrane</keyword>
<feature type="compositionally biased region" description="Gly residues" evidence="1">
    <location>
        <begin position="484"/>
        <end position="498"/>
    </location>
</feature>
<feature type="transmembrane region" description="Helical" evidence="2">
    <location>
        <begin position="314"/>
        <end position="331"/>
    </location>
</feature>
<comment type="caution">
    <text evidence="4">The sequence shown here is derived from an EMBL/GenBank/DDBJ whole genome shotgun (WGS) entry which is preliminary data.</text>
</comment>
<feature type="transmembrane region" description="Helical" evidence="2">
    <location>
        <begin position="265"/>
        <end position="289"/>
    </location>
</feature>
<protein>
    <submittedName>
        <fullName evidence="4">TPM domain-containing protein</fullName>
    </submittedName>
</protein>
<feature type="region of interest" description="Disordered" evidence="1">
    <location>
        <begin position="465"/>
        <end position="498"/>
    </location>
</feature>
<keyword evidence="5" id="KW-1185">Reference proteome</keyword>
<reference evidence="4 5" key="1">
    <citation type="submission" date="2020-09" db="EMBL/GenBank/DDBJ databases">
        <title>Novel species of Mucilaginibacter isolated from a glacier on the Tibetan Plateau.</title>
        <authorList>
            <person name="Liu Q."/>
            <person name="Xin Y.-H."/>
        </authorList>
    </citation>
    <scope>NUCLEOTIDE SEQUENCE [LARGE SCALE GENOMIC DNA]</scope>
    <source>
        <strain evidence="4 5">CGMCC 1.13878</strain>
    </source>
</reference>
<evidence type="ECO:0000313" key="5">
    <source>
        <dbReference type="Proteomes" id="UP000618754"/>
    </source>
</evidence>
<dbReference type="EMBL" id="JACWMW010000002">
    <property type="protein sequence ID" value="MBD1385822.1"/>
    <property type="molecule type" value="Genomic_DNA"/>
</dbReference>
<sequence>MPNLKPLRIILFILLLLPAQLCIAQKHYTVKQIPDPKATGGPGYVSNPDAVLSESDVAWLNQIIARLEEQTNVQIAVVAVNDFDEHAEVFDFALQLFRTWGIGKAHADNGLLLFVATNRREYRFITGYGLEGLLPDAALKKIGDNYMVPAFKEGAYGSGITNALTAIADYLSQEGNKNELDQLMLKQKHVEKPWMETIGICVLIILAAIPILRSTKKHMPFVAGKTNRTNGYDKVITVGCGGLFIIGFVLVFLSAFTIGFGWLKIITLAAVPYILYGLIAVGLFFRYYAALGANRNFYKDDENFANAVQQLNKVAWWYGILSPLILIGIFIEEIRRRNIVKRFKAPLDTRKQPMLRINRDNNKDGKPYITSGQLAEENAGVYIYDIWVSADGKENKVIANQGDNFDDFTDCPQCKFKTLCKPKTITLVNATYSREGKGKEVRRCDNCNYEELIKMVVFPMLTKSSGSSGSSSSGSGSSSSSSSWGGGSSGGGGAGGKW</sequence>
<dbReference type="PANTHER" id="PTHR30373">
    <property type="entry name" value="UPF0603 PROTEIN YGCG"/>
    <property type="match status" value="1"/>
</dbReference>
<feature type="domain" description="TPM" evidence="3">
    <location>
        <begin position="46"/>
        <end position="169"/>
    </location>
</feature>
<feature type="transmembrane region" description="Helical" evidence="2">
    <location>
        <begin position="235"/>
        <end position="259"/>
    </location>
</feature>
<evidence type="ECO:0000256" key="1">
    <source>
        <dbReference type="SAM" id="MobiDB-lite"/>
    </source>
</evidence>
<feature type="transmembrane region" description="Helical" evidence="2">
    <location>
        <begin position="194"/>
        <end position="214"/>
    </location>
</feature>
<dbReference type="Gene3D" id="3.10.310.50">
    <property type="match status" value="1"/>
</dbReference>
<dbReference type="InterPro" id="IPR007621">
    <property type="entry name" value="TPM_dom"/>
</dbReference>
<dbReference type="PANTHER" id="PTHR30373:SF2">
    <property type="entry name" value="UPF0603 PROTEIN YGCG"/>
    <property type="match status" value="1"/>
</dbReference>
<evidence type="ECO:0000256" key="2">
    <source>
        <dbReference type="SAM" id="Phobius"/>
    </source>
</evidence>
<name>A0ABR7X5G8_9SPHI</name>
<organism evidence="4 5">
    <name type="scientific">Mucilaginibacter rigui</name>
    <dbReference type="NCBI Taxonomy" id="534635"/>
    <lineage>
        <taxon>Bacteria</taxon>
        <taxon>Pseudomonadati</taxon>
        <taxon>Bacteroidota</taxon>
        <taxon>Sphingobacteriia</taxon>
        <taxon>Sphingobacteriales</taxon>
        <taxon>Sphingobacteriaceae</taxon>
        <taxon>Mucilaginibacter</taxon>
    </lineage>
</organism>